<feature type="compositionally biased region" description="Polar residues" evidence="7">
    <location>
        <begin position="1473"/>
        <end position="1485"/>
    </location>
</feature>
<dbReference type="Pfam" id="PF12796">
    <property type="entry name" value="Ank_2"/>
    <property type="match status" value="2"/>
</dbReference>
<evidence type="ECO:0000256" key="5">
    <source>
        <dbReference type="PROSITE-ProRule" id="PRU00023"/>
    </source>
</evidence>
<feature type="compositionally biased region" description="Polar residues" evidence="7">
    <location>
        <begin position="1859"/>
        <end position="1870"/>
    </location>
</feature>
<keyword evidence="1 6" id="KW-0547">Nucleotide-binding</keyword>
<keyword evidence="3 6" id="KW-0518">Myosin</keyword>
<feature type="region of interest" description="Actin-binding" evidence="6">
    <location>
        <begin position="1014"/>
        <end position="1036"/>
    </location>
</feature>
<keyword evidence="5" id="KW-0040">ANK repeat</keyword>
<dbReference type="OrthoDB" id="6108017at2759"/>
<name>A0A9Q1H352_HOLLE</name>
<dbReference type="GO" id="GO:0003779">
    <property type="term" value="F:actin binding"/>
    <property type="evidence" value="ECO:0007669"/>
    <property type="project" value="UniProtKB-KW"/>
</dbReference>
<organism evidence="9 10">
    <name type="scientific">Holothuria leucospilota</name>
    <name type="common">Black long sea cucumber</name>
    <name type="synonym">Mertensiothuria leucospilota</name>
    <dbReference type="NCBI Taxonomy" id="206669"/>
    <lineage>
        <taxon>Eukaryota</taxon>
        <taxon>Metazoa</taxon>
        <taxon>Echinodermata</taxon>
        <taxon>Eleutherozoa</taxon>
        <taxon>Echinozoa</taxon>
        <taxon>Holothuroidea</taxon>
        <taxon>Aspidochirotacea</taxon>
        <taxon>Aspidochirotida</taxon>
        <taxon>Holothuriidae</taxon>
        <taxon>Holothuria</taxon>
    </lineage>
</organism>
<dbReference type="InterPro" id="IPR002110">
    <property type="entry name" value="Ankyrin_rpt"/>
</dbReference>
<feature type="compositionally biased region" description="Polar residues" evidence="7">
    <location>
        <begin position="1274"/>
        <end position="1284"/>
    </location>
</feature>
<proteinExistence type="inferred from homology"/>
<feature type="repeat" description="ANK" evidence="5">
    <location>
        <begin position="107"/>
        <end position="139"/>
    </location>
</feature>
<evidence type="ECO:0000256" key="1">
    <source>
        <dbReference type="ARBA" id="ARBA00022741"/>
    </source>
</evidence>
<dbReference type="PANTHER" id="PTHR47335">
    <property type="entry name" value="UNCONVENTIONAL MYOSIN-XVI"/>
    <property type="match status" value="1"/>
</dbReference>
<dbReference type="CDD" id="cd00124">
    <property type="entry name" value="MYSc"/>
    <property type="match status" value="1"/>
</dbReference>
<feature type="compositionally biased region" description="Polar residues" evidence="7">
    <location>
        <begin position="1500"/>
        <end position="1512"/>
    </location>
</feature>
<keyword evidence="2 6" id="KW-0067">ATP-binding</keyword>
<feature type="region of interest" description="Disordered" evidence="7">
    <location>
        <begin position="1303"/>
        <end position="1331"/>
    </location>
</feature>
<evidence type="ECO:0000313" key="10">
    <source>
        <dbReference type="Proteomes" id="UP001152320"/>
    </source>
</evidence>
<evidence type="ECO:0000256" key="7">
    <source>
        <dbReference type="SAM" id="MobiDB-lite"/>
    </source>
</evidence>
<feature type="compositionally biased region" description="Pro residues" evidence="7">
    <location>
        <begin position="1554"/>
        <end position="1566"/>
    </location>
</feature>
<evidence type="ECO:0000313" key="9">
    <source>
        <dbReference type="EMBL" id="KAJ8030795.1"/>
    </source>
</evidence>
<dbReference type="PROSITE" id="PS50088">
    <property type="entry name" value="ANK_REPEAT"/>
    <property type="match status" value="4"/>
</dbReference>
<keyword evidence="4 6" id="KW-0505">Motor protein</keyword>
<feature type="region of interest" description="Disordered" evidence="7">
    <location>
        <begin position="947"/>
        <end position="1002"/>
    </location>
</feature>
<dbReference type="PROSITE" id="PS51456">
    <property type="entry name" value="MYOSIN_MOTOR"/>
    <property type="match status" value="1"/>
</dbReference>
<keyword evidence="6" id="KW-0009">Actin-binding</keyword>
<dbReference type="Gene3D" id="1.10.10.820">
    <property type="match status" value="1"/>
</dbReference>
<dbReference type="GO" id="GO:0016459">
    <property type="term" value="C:myosin complex"/>
    <property type="evidence" value="ECO:0007669"/>
    <property type="project" value="UniProtKB-KW"/>
</dbReference>
<feature type="compositionally biased region" description="Pro residues" evidence="7">
    <location>
        <begin position="1621"/>
        <end position="1634"/>
    </location>
</feature>
<comment type="caution">
    <text evidence="9">The sequence shown here is derived from an EMBL/GenBank/DDBJ whole genome shotgun (WGS) entry which is preliminary data.</text>
</comment>
<evidence type="ECO:0000256" key="2">
    <source>
        <dbReference type="ARBA" id="ARBA00022840"/>
    </source>
</evidence>
<feature type="repeat" description="ANK" evidence="5">
    <location>
        <begin position="140"/>
        <end position="172"/>
    </location>
</feature>
<evidence type="ECO:0000256" key="6">
    <source>
        <dbReference type="PROSITE-ProRule" id="PRU00782"/>
    </source>
</evidence>
<evidence type="ECO:0000259" key="8">
    <source>
        <dbReference type="PROSITE" id="PS51456"/>
    </source>
</evidence>
<dbReference type="Proteomes" id="UP001152320">
    <property type="component" value="Chromosome 13"/>
</dbReference>
<sequence length="1870" mass="210131">MPPGTDGHMNGQEGSVLYQGDGLSRAQRLKNARTFRQKQLREYYEFEKREEQERGSLKRYPPSQNRKGRNVLFNQSLLLQDAVERSDVTEVVSLLDQGADPNTSSVSGVTVLHQCCMEDNLRTAQILISRGADVNAQDDDHWTPLHTACACECTEIVQLLLDNGADVKVLDVDGCLAADLCPKDSETRTVIKQYMYDIGFDDASVKGIKESASLRMLAEVNDFLLNGGYVNSHNNEQVTLLHMAAANNYIQVARLLAQKEADVDVKDDEGMTPLHLASKFGHVGMVQLLLSLNASPEEQDCNGLTPADVAASDTIEEMVKTASQTYDSSKRTSVILEEVFHGETEEVQQEVIYRKINKVPPAKTEAYYEAETRLPPDGSEDSVQVIEEYKQDIEVLFPVQSEETYLPSPNPTDNLSFLAELTENGILQELMLRYSRDVVYTYVGDILISVNPFKMLPMYTRQASEMYTNLSDRSKLTPHIFAIADRAYQSFLWEKKSQCCIISGESGAGKTETAKYFVQHLLTRASSGEGEMNDKIQQVSPLLEVFGNAQTIMNDNSSRFGKFVELLLQENGSVAGARITEYLLEKSRVTHQGEGERNFHIFYLLFNGLDKRQKDQLGLKHPQDHRYLKKGDLSKLNNEEVCGNRFRAVQNCLQYIGFSREDEECLWSIMAAIILLGDMKFVSSPDVEGAVMIRKEEQPLQSKVSDLLQVNADELIACITSDTIITRGEEFRKYRNKFQAEDCRDALSKALYSRLFSWVVNNINQLLRPMDEHSELKEIGVLDIFGFENFNKNSFEQICINLANENLQGFFNEHIFQREKADCELEGIDTSAFTFTSNDQIIKVFQEKNRGIIDLLNEESHFPRGTDQSLANKLHQGPGAWGKSVYFAPRNGGTSFSIVHYAGIVTYTLDGVVEKNRDTLAKSLIHCMRCSQNRVVHEMFMSKLTRKGSIAPSIRQSEPKRKPSIDYGHSQPGDVPFRRFKNLSGRRSRKRVRPSPASNKRGAATVAYHFKNSLAELMEKMNQSNPHFVRCIKPNTAKLSDKFTPEYVIAQLRYTGIMETTKIRRDGYPLRLTAHQFMERFGAMVMLAPSQIYTNSPQKCQEALTHYGIRDFKIGKTKLFFKHYHTEKLQMINYELVYKVIICQKVVKGFLTRKKMKLKLEVMKQETEEISAVLNYVEGWMAFIYGAQKDKSEHDENRHMEETLRAVAEDEENKLSASADVLPAEETLQSDVVENEEANLPAGDELSMKESSISSLSNLSSNLNDLDLPDSGSEGTIQAQSGSNPETLVDTYMCMHDLKAAAEQSAPATAEVLEPQSKELDPPSEVPGTDTEELKQEYVSMTFTGVTAMEAEEDLPPPPVMDEVYVNEEVEFPPAPPAPPMSDVSEERKKNIANIREKFLKQEQEAILKAQEKPKLEKPKIKHHVQPFVVQSDNVPGESPHNGVHSPKRLPPSGVDSPHLGSDNKTYYHDDTISQSSVNGTNSAPVSRKRPAAPKRAESTRLSSLSQTSIGSNEYEKYDDVIGVAIPPPPPYPAPVPPSHYTNRQTMSLHRDIPPPPNMQPPPPPMSSSQYHADDIYEDEFAPPPFPHPDGIYDFIDTAPPPPPPNHPSTLRSVHPHSTGPTPPPAPPAPPAPPTSSLAKQLGGVRLNKSQGNERVSAPPRMENQMDQMLQEIKKRQMKRRDSEQSSTCYEVDDTSMQQVTKSPPPTSPKPVGKFNAGPPPPATKPKPNTSSSFKGPVQSKSVSKPPVETEGGGGTPPTIDESIPAWRRNMIEKKRKEEEARQREEEMKKKAEEEKWKGIPEWKRKIMEAKEQKKAEEQAQKMEADKERLELEAKLAEMPEWRRKVFMKKHGLDKNSDENANNDSPSSVS</sequence>
<dbReference type="InterPro" id="IPR027417">
    <property type="entry name" value="P-loop_NTPase"/>
</dbReference>
<dbReference type="PANTHER" id="PTHR47335:SF1">
    <property type="entry name" value="UNCONVENTIONAL MYOSIN-XVI"/>
    <property type="match status" value="1"/>
</dbReference>
<feature type="repeat" description="ANK" evidence="5">
    <location>
        <begin position="269"/>
        <end position="301"/>
    </location>
</feature>
<dbReference type="Gene3D" id="1.20.120.720">
    <property type="entry name" value="Myosin VI head, motor domain, U50 subdomain"/>
    <property type="match status" value="1"/>
</dbReference>
<dbReference type="SMART" id="SM00248">
    <property type="entry name" value="ANK"/>
    <property type="match status" value="5"/>
</dbReference>
<dbReference type="GO" id="GO:0005524">
    <property type="term" value="F:ATP binding"/>
    <property type="evidence" value="ECO:0007669"/>
    <property type="project" value="UniProtKB-UniRule"/>
</dbReference>
<dbReference type="Gene3D" id="3.40.850.10">
    <property type="entry name" value="Kinesin motor domain"/>
    <property type="match status" value="1"/>
</dbReference>
<feature type="binding site" evidence="6">
    <location>
        <begin position="504"/>
        <end position="511"/>
    </location>
    <ligand>
        <name>ATP</name>
        <dbReference type="ChEBI" id="CHEBI:30616"/>
    </ligand>
</feature>
<dbReference type="Gene3D" id="1.20.5.4820">
    <property type="match status" value="1"/>
</dbReference>
<dbReference type="InterPro" id="IPR036961">
    <property type="entry name" value="Kinesin_motor_dom_sf"/>
</dbReference>
<protein>
    <submittedName>
        <fullName evidence="9">Unconventional myosin-XVI</fullName>
    </submittedName>
</protein>
<comment type="similarity">
    <text evidence="6">Belongs to the TRAFAC class myosin-kinesin ATPase superfamily. Myosin family.</text>
</comment>
<dbReference type="EMBL" id="JAIZAY010000013">
    <property type="protein sequence ID" value="KAJ8030795.1"/>
    <property type="molecule type" value="Genomic_DNA"/>
</dbReference>
<feature type="domain" description="Myosin motor" evidence="8">
    <location>
        <begin position="410"/>
        <end position="1137"/>
    </location>
</feature>
<evidence type="ECO:0000256" key="4">
    <source>
        <dbReference type="ARBA" id="ARBA00023175"/>
    </source>
</evidence>
<dbReference type="SMART" id="SM00242">
    <property type="entry name" value="MYSc"/>
    <property type="match status" value="1"/>
</dbReference>
<gene>
    <name evidence="9" type="ORF">HOLleu_27310</name>
</gene>
<evidence type="ECO:0000256" key="3">
    <source>
        <dbReference type="ARBA" id="ARBA00023123"/>
    </source>
</evidence>
<feature type="compositionally biased region" description="Basic and acidic residues" evidence="7">
    <location>
        <begin position="1410"/>
        <end position="1419"/>
    </location>
</feature>
<feature type="region of interest" description="Disordered" evidence="7">
    <location>
        <begin position="1209"/>
        <end position="1284"/>
    </location>
</feature>
<reference evidence="9" key="1">
    <citation type="submission" date="2021-10" db="EMBL/GenBank/DDBJ databases">
        <title>Tropical sea cucumber genome reveals ecological adaptation and Cuvierian tubules defense mechanism.</title>
        <authorList>
            <person name="Chen T."/>
        </authorList>
    </citation>
    <scope>NUCLEOTIDE SEQUENCE</scope>
    <source>
        <strain evidence="9">Nanhai2018</strain>
        <tissue evidence="9">Muscle</tissue>
    </source>
</reference>
<dbReference type="InterPro" id="IPR036770">
    <property type="entry name" value="Ankyrin_rpt-contain_sf"/>
</dbReference>
<dbReference type="InterPro" id="IPR001609">
    <property type="entry name" value="Myosin_head_motor_dom-like"/>
</dbReference>
<dbReference type="Gene3D" id="1.25.40.20">
    <property type="entry name" value="Ankyrin repeat-containing domain"/>
    <property type="match status" value="2"/>
</dbReference>
<feature type="compositionally biased region" description="Basic residues" evidence="7">
    <location>
        <begin position="978"/>
        <end position="993"/>
    </location>
</feature>
<accession>A0A9Q1H352</accession>
<feature type="compositionally biased region" description="Low complexity" evidence="7">
    <location>
        <begin position="1249"/>
        <end position="1273"/>
    </location>
</feature>
<dbReference type="Gene3D" id="1.20.58.530">
    <property type="match status" value="1"/>
</dbReference>
<dbReference type="Pfam" id="PF00063">
    <property type="entry name" value="Myosin_head"/>
    <property type="match status" value="1"/>
</dbReference>
<keyword evidence="10" id="KW-1185">Reference proteome</keyword>
<feature type="repeat" description="ANK" evidence="5">
    <location>
        <begin position="236"/>
        <end position="268"/>
    </location>
</feature>
<dbReference type="SUPFAM" id="SSF48403">
    <property type="entry name" value="Ankyrin repeat"/>
    <property type="match status" value="1"/>
</dbReference>
<dbReference type="PRINTS" id="PR00193">
    <property type="entry name" value="MYOSINHEAVY"/>
</dbReference>
<dbReference type="InterPro" id="IPR052838">
    <property type="entry name" value="Myosin-XVI"/>
</dbReference>
<dbReference type="GO" id="GO:0003774">
    <property type="term" value="F:cytoskeletal motor activity"/>
    <property type="evidence" value="ECO:0007669"/>
    <property type="project" value="UniProtKB-UniRule"/>
</dbReference>
<feature type="compositionally biased region" description="Basic and acidic residues" evidence="7">
    <location>
        <begin position="1770"/>
        <end position="1795"/>
    </location>
</feature>
<feature type="region of interest" description="Disordered" evidence="7">
    <location>
        <begin position="1410"/>
        <end position="1795"/>
    </location>
</feature>
<dbReference type="SUPFAM" id="SSF52540">
    <property type="entry name" value="P-loop containing nucleoside triphosphate hydrolases"/>
    <property type="match status" value="1"/>
</dbReference>
<feature type="region of interest" description="Disordered" evidence="7">
    <location>
        <begin position="1849"/>
        <end position="1870"/>
    </location>
</feature>
<dbReference type="PROSITE" id="PS50297">
    <property type="entry name" value="ANK_REP_REGION"/>
    <property type="match status" value="4"/>
</dbReference>
<feature type="compositionally biased region" description="Pro residues" evidence="7">
    <location>
        <begin position="1526"/>
        <end position="1538"/>
    </location>
</feature>
<feature type="compositionally biased region" description="Basic and acidic residues" evidence="7">
    <location>
        <begin position="1672"/>
        <end position="1684"/>
    </location>
</feature>